<sequence length="375" mass="42406">QFWSRYCLLNHQNCRPTAQTQVALPTRLLSISEDAVRLIHTSDWAEPLPYATLSHCWGDTKFLCLNSANLHTLASGIHWDDLANTFKDAIEIARRARLNHIWIDSLCIVQDSRSDWQLESAKMGMIYRGSSLNIAAASATDGTQGCLPRKPSSRSISTFRTAHAGDDTLLRNTWASESYDLHQNHLETRAWCMQELILAPRTLYCTNKGLFWECKSRLATEDLQTLDHLLPALPDVRAITTVESWMRRIVVPYSKCSLTFSTDKLPALDGLARIIQPNIGSDYLAGLWRSHMVLQLCWFAKTSETRPLYRGAPSWSWASVDGPVDLYPRLDQQDIKPAESSFVTLVHDVVTEMAHSNAFGELKMGRMRINCSKLV</sequence>
<keyword evidence="2" id="KW-1185">Reference proteome</keyword>
<proteinExistence type="predicted"/>
<protein>
    <submittedName>
        <fullName evidence="3">HET-domain-containing protein</fullName>
    </submittedName>
</protein>
<feature type="non-terminal residue" evidence="3">
    <location>
        <position position="1"/>
    </location>
</feature>
<dbReference type="Proteomes" id="UP000504637">
    <property type="component" value="Unplaced"/>
</dbReference>
<name>A0A6J3LT11_9PEZI</name>
<dbReference type="AlphaFoldDB" id="A0A6J3LT11"/>
<evidence type="ECO:0000313" key="3">
    <source>
        <dbReference type="RefSeq" id="XP_033455460.1"/>
    </source>
</evidence>
<feature type="non-terminal residue" evidence="3">
    <location>
        <position position="375"/>
    </location>
</feature>
<dbReference type="PANTHER" id="PTHR33112:SF8">
    <property type="entry name" value="HETEROKARYON INCOMPATIBILITY DOMAIN-CONTAINING PROTEIN"/>
    <property type="match status" value="1"/>
</dbReference>
<dbReference type="OrthoDB" id="5362512at2759"/>
<gene>
    <name evidence="3" type="ORF">K489DRAFT_308949</name>
</gene>
<dbReference type="RefSeq" id="XP_033455460.1">
    <property type="nucleotide sequence ID" value="XM_033600625.1"/>
</dbReference>
<dbReference type="GeneID" id="54358425"/>
<reference evidence="3" key="3">
    <citation type="submission" date="2025-08" db="UniProtKB">
        <authorList>
            <consortium name="RefSeq"/>
        </authorList>
    </citation>
    <scope>IDENTIFICATION</scope>
    <source>
        <strain evidence="3">CBS 342.82</strain>
    </source>
</reference>
<accession>A0A6J3LT11</accession>
<feature type="domain" description="Heterokaryon incompatibility" evidence="1">
    <location>
        <begin position="50"/>
        <end position="195"/>
    </location>
</feature>
<dbReference type="Pfam" id="PF06985">
    <property type="entry name" value="HET"/>
    <property type="match status" value="1"/>
</dbReference>
<evidence type="ECO:0000313" key="2">
    <source>
        <dbReference type="Proteomes" id="UP000504637"/>
    </source>
</evidence>
<dbReference type="InterPro" id="IPR010730">
    <property type="entry name" value="HET"/>
</dbReference>
<organism evidence="3">
    <name type="scientific">Dissoconium aciculare CBS 342.82</name>
    <dbReference type="NCBI Taxonomy" id="1314786"/>
    <lineage>
        <taxon>Eukaryota</taxon>
        <taxon>Fungi</taxon>
        <taxon>Dikarya</taxon>
        <taxon>Ascomycota</taxon>
        <taxon>Pezizomycotina</taxon>
        <taxon>Dothideomycetes</taxon>
        <taxon>Dothideomycetidae</taxon>
        <taxon>Mycosphaerellales</taxon>
        <taxon>Dissoconiaceae</taxon>
        <taxon>Dissoconium</taxon>
    </lineage>
</organism>
<reference evidence="3" key="1">
    <citation type="submission" date="2020-01" db="EMBL/GenBank/DDBJ databases">
        <authorList>
            <consortium name="DOE Joint Genome Institute"/>
            <person name="Haridas S."/>
            <person name="Albert R."/>
            <person name="Binder M."/>
            <person name="Bloem J."/>
            <person name="Labutti K."/>
            <person name="Salamov A."/>
            <person name="Andreopoulos B."/>
            <person name="Baker S.E."/>
            <person name="Barry K."/>
            <person name="Bills G."/>
            <person name="Bluhm B.H."/>
            <person name="Cannon C."/>
            <person name="Castanera R."/>
            <person name="Culley D.E."/>
            <person name="Daum C."/>
            <person name="Ezra D."/>
            <person name="Gonzalez J.B."/>
            <person name="Henrissat B."/>
            <person name="Kuo A."/>
            <person name="Liang C."/>
            <person name="Lipzen A."/>
            <person name="Lutzoni F."/>
            <person name="Magnuson J."/>
            <person name="Mondo S."/>
            <person name="Nolan M."/>
            <person name="Ohm R."/>
            <person name="Pangilinan J."/>
            <person name="Park H.-J."/>
            <person name="Ramirez L."/>
            <person name="Alfaro M."/>
            <person name="Sun H."/>
            <person name="Tritt A."/>
            <person name="Yoshinaga Y."/>
            <person name="Zwiers L.-H."/>
            <person name="Turgeon B.G."/>
            <person name="Goodwin S.B."/>
            <person name="Spatafora J.W."/>
            <person name="Crous P.W."/>
            <person name="Grigoriev I.V."/>
        </authorList>
    </citation>
    <scope>NUCLEOTIDE SEQUENCE</scope>
    <source>
        <strain evidence="3">CBS 342.82</strain>
    </source>
</reference>
<reference evidence="3" key="2">
    <citation type="submission" date="2020-04" db="EMBL/GenBank/DDBJ databases">
        <authorList>
            <consortium name="NCBI Genome Project"/>
        </authorList>
    </citation>
    <scope>NUCLEOTIDE SEQUENCE</scope>
    <source>
        <strain evidence="3">CBS 342.82</strain>
    </source>
</reference>
<dbReference type="PANTHER" id="PTHR33112">
    <property type="entry name" value="DOMAIN PROTEIN, PUTATIVE-RELATED"/>
    <property type="match status" value="1"/>
</dbReference>
<evidence type="ECO:0000259" key="1">
    <source>
        <dbReference type="Pfam" id="PF06985"/>
    </source>
</evidence>